<keyword evidence="2" id="KW-1185">Reference proteome</keyword>
<dbReference type="RefSeq" id="WP_094155202.1">
    <property type="nucleotide sequence ID" value="NZ_CP020028.1"/>
</dbReference>
<evidence type="ECO:0000313" key="1">
    <source>
        <dbReference type="EMBL" id="ASR47635.1"/>
    </source>
</evidence>
<dbReference type="KEGG" id="pkb:B4V02_13610"/>
<dbReference type="OrthoDB" id="2663497at2"/>
<proteinExistence type="predicted"/>
<gene>
    <name evidence="1" type="ORF">B4V02_13610</name>
</gene>
<dbReference type="STRING" id="172713.GCA_001705305_04903"/>
<evidence type="ECO:0000313" key="2">
    <source>
        <dbReference type="Proteomes" id="UP000214666"/>
    </source>
</evidence>
<dbReference type="AlphaFoldDB" id="A0A222WNA3"/>
<protein>
    <recommendedName>
        <fullName evidence="3">DUF5132 domain-containing protein</fullName>
    </recommendedName>
</protein>
<reference evidence="1 2" key="1">
    <citation type="submission" date="2017-03" db="EMBL/GenBank/DDBJ databases">
        <title>Complete genome sequence of Paenibacillus Kribbensis producing bioflocculants.</title>
        <authorList>
            <person name="Lee H.-G."/>
            <person name="Oh H.-M."/>
        </authorList>
    </citation>
    <scope>NUCLEOTIDE SEQUENCE [LARGE SCALE GENOMIC DNA]</scope>
    <source>
        <strain evidence="1 2">AM49</strain>
    </source>
</reference>
<sequence>MVKSPLGIIFTAAAIALAVSPEARKAARKLAVKGAAMMLELADQVKDSTKELRSTEAVKIEEKNTEKVLLP</sequence>
<dbReference type="Proteomes" id="UP000214666">
    <property type="component" value="Chromosome"/>
</dbReference>
<organism evidence="1 2">
    <name type="scientific">Paenibacillus kribbensis</name>
    <dbReference type="NCBI Taxonomy" id="172713"/>
    <lineage>
        <taxon>Bacteria</taxon>
        <taxon>Bacillati</taxon>
        <taxon>Bacillota</taxon>
        <taxon>Bacilli</taxon>
        <taxon>Bacillales</taxon>
        <taxon>Paenibacillaceae</taxon>
        <taxon>Paenibacillus</taxon>
    </lineage>
</organism>
<dbReference type="EMBL" id="CP020028">
    <property type="protein sequence ID" value="ASR47635.1"/>
    <property type="molecule type" value="Genomic_DNA"/>
</dbReference>
<evidence type="ECO:0008006" key="3">
    <source>
        <dbReference type="Google" id="ProtNLM"/>
    </source>
</evidence>
<name>A0A222WNA3_9BACL</name>
<accession>A0A222WNA3</accession>